<gene>
    <name evidence="10" type="ORF">SAMN05192549_11252</name>
</gene>
<evidence type="ECO:0000313" key="11">
    <source>
        <dbReference type="Proteomes" id="UP000184339"/>
    </source>
</evidence>
<dbReference type="InterPro" id="IPR001041">
    <property type="entry name" value="2Fe-2S_ferredoxin-type"/>
</dbReference>
<evidence type="ECO:0000256" key="8">
    <source>
        <dbReference type="ARBA" id="ARBA00034078"/>
    </source>
</evidence>
<evidence type="ECO:0000256" key="7">
    <source>
        <dbReference type="ARBA" id="ARBA00023014"/>
    </source>
</evidence>
<evidence type="ECO:0000256" key="1">
    <source>
        <dbReference type="ARBA" id="ARBA00007874"/>
    </source>
</evidence>
<evidence type="ECO:0000256" key="2">
    <source>
        <dbReference type="ARBA" id="ARBA00022448"/>
    </source>
</evidence>
<dbReference type="Gene3D" id="3.10.20.30">
    <property type="match status" value="1"/>
</dbReference>
<dbReference type="PROSITE" id="PS51085">
    <property type="entry name" value="2FE2S_FER_2"/>
    <property type="match status" value="1"/>
</dbReference>
<evidence type="ECO:0000256" key="6">
    <source>
        <dbReference type="ARBA" id="ARBA00023004"/>
    </source>
</evidence>
<keyword evidence="6" id="KW-0408">Iron</keyword>
<keyword evidence="2" id="KW-0813">Transport</keyword>
<evidence type="ECO:0000259" key="9">
    <source>
        <dbReference type="PROSITE" id="PS51085"/>
    </source>
</evidence>
<evidence type="ECO:0000256" key="5">
    <source>
        <dbReference type="ARBA" id="ARBA00022982"/>
    </source>
</evidence>
<dbReference type="Pfam" id="PF00111">
    <property type="entry name" value="Fer2"/>
    <property type="match status" value="1"/>
</dbReference>
<keyword evidence="4" id="KW-0479">Metal-binding</keyword>
<dbReference type="PANTHER" id="PTHR43112:SF3">
    <property type="entry name" value="FERREDOXIN-2, CHLOROPLASTIC"/>
    <property type="match status" value="1"/>
</dbReference>
<name>A0A1M7TAU6_9BURK</name>
<reference evidence="11" key="1">
    <citation type="submission" date="2016-11" db="EMBL/GenBank/DDBJ databases">
        <authorList>
            <person name="Varghese N."/>
            <person name="Submissions S."/>
        </authorList>
    </citation>
    <scope>NUCLEOTIDE SEQUENCE [LARGE SCALE GENOMIC DNA]</scope>
    <source>
        <strain evidence="11">Sac-22</strain>
    </source>
</reference>
<protein>
    <submittedName>
        <fullName evidence="10">Ferredoxin</fullName>
    </submittedName>
</protein>
<proteinExistence type="inferred from homology"/>
<dbReference type="InterPro" id="IPR012675">
    <property type="entry name" value="Beta-grasp_dom_sf"/>
</dbReference>
<comment type="cofactor">
    <cofactor evidence="8">
        <name>[2Fe-2S] cluster</name>
        <dbReference type="ChEBI" id="CHEBI:190135"/>
    </cofactor>
</comment>
<dbReference type="Proteomes" id="UP000184339">
    <property type="component" value="Unassembled WGS sequence"/>
</dbReference>
<dbReference type="EMBL" id="FRCX01000012">
    <property type="protein sequence ID" value="SHN67825.1"/>
    <property type="molecule type" value="Genomic_DNA"/>
</dbReference>
<feature type="domain" description="2Fe-2S ferredoxin-type" evidence="9">
    <location>
        <begin position="3"/>
        <end position="92"/>
    </location>
</feature>
<dbReference type="CDD" id="cd00207">
    <property type="entry name" value="fer2"/>
    <property type="match status" value="1"/>
</dbReference>
<dbReference type="PANTHER" id="PTHR43112">
    <property type="entry name" value="FERREDOXIN"/>
    <property type="match status" value="1"/>
</dbReference>
<accession>A0A1M7TAU6</accession>
<dbReference type="InterPro" id="IPR036010">
    <property type="entry name" value="2Fe-2S_ferredoxin-like_sf"/>
</dbReference>
<dbReference type="GO" id="GO:0046872">
    <property type="term" value="F:metal ion binding"/>
    <property type="evidence" value="ECO:0007669"/>
    <property type="project" value="UniProtKB-KW"/>
</dbReference>
<keyword evidence="7" id="KW-0411">Iron-sulfur</keyword>
<dbReference type="SUPFAM" id="SSF54292">
    <property type="entry name" value="2Fe-2S ferredoxin-like"/>
    <property type="match status" value="1"/>
</dbReference>
<dbReference type="RefSeq" id="WP_072788007.1">
    <property type="nucleotide sequence ID" value="NZ_FRCX01000012.1"/>
</dbReference>
<dbReference type="GO" id="GO:0051537">
    <property type="term" value="F:2 iron, 2 sulfur cluster binding"/>
    <property type="evidence" value="ECO:0007669"/>
    <property type="project" value="UniProtKB-KW"/>
</dbReference>
<dbReference type="AlphaFoldDB" id="A0A1M7TAU6"/>
<dbReference type="STRING" id="551987.SAMN05192549_11252"/>
<keyword evidence="5" id="KW-0249">Electron transport</keyword>
<evidence type="ECO:0000313" key="10">
    <source>
        <dbReference type="EMBL" id="SHN67825.1"/>
    </source>
</evidence>
<dbReference type="OrthoDB" id="9806195at2"/>
<evidence type="ECO:0000256" key="4">
    <source>
        <dbReference type="ARBA" id="ARBA00022723"/>
    </source>
</evidence>
<comment type="similarity">
    <text evidence="1">Belongs to the 2Fe2S plant-type ferredoxin family.</text>
</comment>
<sequence length="102" mass="10820">MGHTVTLAGQGWCFEAEAPATVLEAAERAGIRLPSSCRNGTCRTCICLASSGTVHYKIEWPGLSADEKREGYILPCVAMADTDLTIESPAAGKLPAPRRTDV</sequence>
<evidence type="ECO:0000256" key="3">
    <source>
        <dbReference type="ARBA" id="ARBA00022714"/>
    </source>
</evidence>
<keyword evidence="3" id="KW-0001">2Fe-2S</keyword>
<keyword evidence="11" id="KW-1185">Reference proteome</keyword>
<organism evidence="10 11">
    <name type="scientific">Duganella sacchari</name>
    <dbReference type="NCBI Taxonomy" id="551987"/>
    <lineage>
        <taxon>Bacteria</taxon>
        <taxon>Pseudomonadati</taxon>
        <taxon>Pseudomonadota</taxon>
        <taxon>Betaproteobacteria</taxon>
        <taxon>Burkholderiales</taxon>
        <taxon>Oxalobacteraceae</taxon>
        <taxon>Telluria group</taxon>
        <taxon>Duganella</taxon>
    </lineage>
</organism>